<gene>
    <name evidence="2" type="ORF">FTX54_011315</name>
</gene>
<name>A0A5C7F379_9BACI</name>
<feature type="transmembrane region" description="Helical" evidence="1">
    <location>
        <begin position="70"/>
        <end position="90"/>
    </location>
</feature>
<evidence type="ECO:0000313" key="2">
    <source>
        <dbReference type="EMBL" id="WWD79010.1"/>
    </source>
</evidence>
<dbReference type="Proteomes" id="UP000321816">
    <property type="component" value="Chromosome"/>
</dbReference>
<sequence>MTKGIYIGTVVFLFAVSAVLGGFLSFFINQMAVLPIEECRSMFVFTPDNAATCSDMHTADAVLAQFRSPLIYIFLLSVILLIITVVKLIWETIKDA</sequence>
<keyword evidence="3" id="KW-1185">Reference proteome</keyword>
<dbReference type="RefSeq" id="WP_147805201.1">
    <property type="nucleotide sequence ID" value="NZ_CP144914.1"/>
</dbReference>
<dbReference type="KEGG" id="ahal:FTX54_011315"/>
<protein>
    <recommendedName>
        <fullName evidence="4">DUF4306 domain-containing protein</fullName>
    </recommendedName>
</protein>
<feature type="transmembrane region" description="Helical" evidence="1">
    <location>
        <begin position="5"/>
        <end position="28"/>
    </location>
</feature>
<keyword evidence="1" id="KW-0472">Membrane</keyword>
<dbReference type="OrthoDB" id="2879215at2"/>
<dbReference type="AlphaFoldDB" id="A0A5C7F379"/>
<dbReference type="EMBL" id="CP144914">
    <property type="protein sequence ID" value="WWD79010.1"/>
    <property type="molecule type" value="Genomic_DNA"/>
</dbReference>
<keyword evidence="1" id="KW-0812">Transmembrane</keyword>
<proteinExistence type="predicted"/>
<accession>A0A5C7F379</accession>
<evidence type="ECO:0000313" key="3">
    <source>
        <dbReference type="Proteomes" id="UP000321816"/>
    </source>
</evidence>
<evidence type="ECO:0000256" key="1">
    <source>
        <dbReference type="SAM" id="Phobius"/>
    </source>
</evidence>
<keyword evidence="1" id="KW-1133">Transmembrane helix</keyword>
<organism evidence="2 3">
    <name type="scientific">Alkalicoccus halolimnae</name>
    <dbReference type="NCBI Taxonomy" id="1667239"/>
    <lineage>
        <taxon>Bacteria</taxon>
        <taxon>Bacillati</taxon>
        <taxon>Bacillota</taxon>
        <taxon>Bacilli</taxon>
        <taxon>Bacillales</taxon>
        <taxon>Bacillaceae</taxon>
        <taxon>Alkalicoccus</taxon>
    </lineage>
</organism>
<evidence type="ECO:0008006" key="4">
    <source>
        <dbReference type="Google" id="ProtNLM"/>
    </source>
</evidence>
<reference evidence="2 3" key="1">
    <citation type="submission" date="2024-01" db="EMBL/GenBank/DDBJ databases">
        <title>Complete Genome Sequence of Alkalicoccus halolimnae BZ-SZ-XJ29T, a Moderately Halophilic Bacterium Isolated from a Salt Lake.</title>
        <authorList>
            <person name="Zhao B."/>
        </authorList>
    </citation>
    <scope>NUCLEOTIDE SEQUENCE [LARGE SCALE GENOMIC DNA]</scope>
    <source>
        <strain evidence="2 3">BZ-SZ-XJ29</strain>
    </source>
</reference>